<name>A0A7W7RHK0_9ACTN</name>
<accession>A0A7W7RHK0</accession>
<sequence length="78" mass="9344">MAAYEDDAERRRLAAYIQWQKQDAWLVVWGPYTRRFWAYARWPLPPGGAVVAGPDADTLYAEMRRVEREYGFLRWRYG</sequence>
<evidence type="ECO:0000313" key="1">
    <source>
        <dbReference type="EMBL" id="MBB4932109.1"/>
    </source>
</evidence>
<protein>
    <submittedName>
        <fullName evidence="1">Uncharacterized protein</fullName>
    </submittedName>
</protein>
<dbReference type="AlphaFoldDB" id="A0A7W7RHK0"/>
<organism evidence="1 2">
    <name type="scientific">Lipingzhangella halophila</name>
    <dbReference type="NCBI Taxonomy" id="1783352"/>
    <lineage>
        <taxon>Bacteria</taxon>
        <taxon>Bacillati</taxon>
        <taxon>Actinomycetota</taxon>
        <taxon>Actinomycetes</taxon>
        <taxon>Streptosporangiales</taxon>
        <taxon>Nocardiopsidaceae</taxon>
        <taxon>Lipingzhangella</taxon>
    </lineage>
</organism>
<proteinExistence type="predicted"/>
<evidence type="ECO:0000313" key="2">
    <source>
        <dbReference type="Proteomes" id="UP000523007"/>
    </source>
</evidence>
<dbReference type="Proteomes" id="UP000523007">
    <property type="component" value="Unassembled WGS sequence"/>
</dbReference>
<keyword evidence="2" id="KW-1185">Reference proteome</keyword>
<comment type="caution">
    <text evidence="1">The sequence shown here is derived from an EMBL/GenBank/DDBJ whole genome shotgun (WGS) entry which is preliminary data.</text>
</comment>
<dbReference type="EMBL" id="JACHJT010000001">
    <property type="protein sequence ID" value="MBB4932109.1"/>
    <property type="molecule type" value="Genomic_DNA"/>
</dbReference>
<dbReference type="RefSeq" id="WP_184579318.1">
    <property type="nucleotide sequence ID" value="NZ_JACHJT010000001.1"/>
</dbReference>
<gene>
    <name evidence="1" type="ORF">F4561_002929</name>
</gene>
<reference evidence="1 2" key="1">
    <citation type="submission" date="2020-08" db="EMBL/GenBank/DDBJ databases">
        <title>Sequencing the genomes of 1000 actinobacteria strains.</title>
        <authorList>
            <person name="Klenk H.-P."/>
        </authorList>
    </citation>
    <scope>NUCLEOTIDE SEQUENCE [LARGE SCALE GENOMIC DNA]</scope>
    <source>
        <strain evidence="1 2">DSM 102030</strain>
    </source>
</reference>